<dbReference type="AlphaFoldDB" id="A0AA40KQT0"/>
<accession>A0AA40KQT0</accession>
<protein>
    <submittedName>
        <fullName evidence="1">Uncharacterized protein</fullName>
    </submittedName>
</protein>
<gene>
    <name evidence="1" type="ORF">K0M31_019092</name>
</gene>
<sequence length="155" mass="16950">MRRVTWTGGIAGTRPLLNQGSSVTLSLGIVIVSDQERPKRVASWNRRRSQGHFHSLLAKWYHFPRGWGSVGLQGPAAPAALSLYRARYQSSCESGGSICAGDEHRSATQKSSLIMELLPDAISSSTTWNEIQPTGIMARTICMEMGYLVSRTPST</sequence>
<dbReference type="EMBL" id="JAHYIQ010000008">
    <property type="protein sequence ID" value="KAK1129358.1"/>
    <property type="molecule type" value="Genomic_DNA"/>
</dbReference>
<proteinExistence type="predicted"/>
<evidence type="ECO:0000313" key="2">
    <source>
        <dbReference type="Proteomes" id="UP001177670"/>
    </source>
</evidence>
<organism evidence="1 2">
    <name type="scientific">Melipona bicolor</name>
    <dbReference type="NCBI Taxonomy" id="60889"/>
    <lineage>
        <taxon>Eukaryota</taxon>
        <taxon>Metazoa</taxon>
        <taxon>Ecdysozoa</taxon>
        <taxon>Arthropoda</taxon>
        <taxon>Hexapoda</taxon>
        <taxon>Insecta</taxon>
        <taxon>Pterygota</taxon>
        <taxon>Neoptera</taxon>
        <taxon>Endopterygota</taxon>
        <taxon>Hymenoptera</taxon>
        <taxon>Apocrita</taxon>
        <taxon>Aculeata</taxon>
        <taxon>Apoidea</taxon>
        <taxon>Anthophila</taxon>
        <taxon>Apidae</taxon>
        <taxon>Melipona</taxon>
    </lineage>
</organism>
<keyword evidence="2" id="KW-1185">Reference proteome</keyword>
<evidence type="ECO:0000313" key="1">
    <source>
        <dbReference type="EMBL" id="KAK1129358.1"/>
    </source>
</evidence>
<name>A0AA40KQT0_9HYME</name>
<comment type="caution">
    <text evidence="1">The sequence shown here is derived from an EMBL/GenBank/DDBJ whole genome shotgun (WGS) entry which is preliminary data.</text>
</comment>
<dbReference type="Proteomes" id="UP001177670">
    <property type="component" value="Unassembled WGS sequence"/>
</dbReference>
<reference evidence="1" key="1">
    <citation type="submission" date="2021-10" db="EMBL/GenBank/DDBJ databases">
        <title>Melipona bicolor Genome sequencing and assembly.</title>
        <authorList>
            <person name="Araujo N.S."/>
            <person name="Arias M.C."/>
        </authorList>
    </citation>
    <scope>NUCLEOTIDE SEQUENCE</scope>
    <source>
        <strain evidence="1">USP_2M_L1-L4_2017</strain>
        <tissue evidence="1">Whole body</tissue>
    </source>
</reference>